<protein>
    <submittedName>
        <fullName evidence="3">GNAT family acetyltransferase</fullName>
        <ecNumber evidence="3">2.3.1.-</ecNumber>
    </submittedName>
</protein>
<evidence type="ECO:0000259" key="2">
    <source>
        <dbReference type="PROSITE" id="PS51186"/>
    </source>
</evidence>
<dbReference type="SUPFAM" id="SSF55729">
    <property type="entry name" value="Acyl-CoA N-acyltransferases (Nat)"/>
    <property type="match status" value="1"/>
</dbReference>
<dbReference type="PANTHER" id="PTHR13947">
    <property type="entry name" value="GNAT FAMILY N-ACETYLTRANSFERASE"/>
    <property type="match status" value="1"/>
</dbReference>
<keyword evidence="4" id="KW-1185">Reference proteome</keyword>
<gene>
    <name evidence="3" type="primary">ysnE</name>
    <name evidence="3" type="ORF">NCTC12278_01074</name>
</gene>
<sequence>MTISKMAPEDNENLANLIRTSLEAEGLAIPGTAYTDPQLDDLYHYYQGINRAGYWVIKQDKTVVAGGGLAPITDTVCELQKLYTDKTYRRQGYGSQLLTFVLEEARKFGYKQVYLETTPRLVSAVRLYEAYGFQTLPAPLPDAGSHSSMDLWMLKDL</sequence>
<dbReference type="OrthoDB" id="5419426at2"/>
<dbReference type="InterPro" id="IPR000182">
    <property type="entry name" value="GNAT_dom"/>
</dbReference>
<evidence type="ECO:0000313" key="3">
    <source>
        <dbReference type="EMBL" id="SQF40504.1"/>
    </source>
</evidence>
<evidence type="ECO:0000313" key="4">
    <source>
        <dbReference type="Proteomes" id="UP000249495"/>
    </source>
</evidence>
<dbReference type="PROSITE" id="PS51186">
    <property type="entry name" value="GNAT"/>
    <property type="match status" value="1"/>
</dbReference>
<dbReference type="RefSeq" id="WP_018029929.1">
    <property type="nucleotide sequence ID" value="NZ_LS483343.1"/>
</dbReference>
<accession>A0A2X3VGE0</accession>
<reference evidence="3 4" key="1">
    <citation type="submission" date="2018-06" db="EMBL/GenBank/DDBJ databases">
        <authorList>
            <consortium name="Pathogen Informatics"/>
            <person name="Doyle S."/>
        </authorList>
    </citation>
    <scope>NUCLEOTIDE SEQUENCE [LARGE SCALE GENOMIC DNA]</scope>
    <source>
        <strain evidence="3 4">NCTC12278</strain>
    </source>
</reference>
<dbReference type="InterPro" id="IPR016181">
    <property type="entry name" value="Acyl_CoA_acyltransferase"/>
</dbReference>
<dbReference type="Proteomes" id="UP000249495">
    <property type="component" value="Chromosome 1"/>
</dbReference>
<proteinExistence type="predicted"/>
<dbReference type="Pfam" id="PF00583">
    <property type="entry name" value="Acetyltransf_1"/>
    <property type="match status" value="1"/>
</dbReference>
<dbReference type="CDD" id="cd04301">
    <property type="entry name" value="NAT_SF"/>
    <property type="match status" value="1"/>
</dbReference>
<dbReference type="Gene3D" id="3.40.630.30">
    <property type="match status" value="1"/>
</dbReference>
<dbReference type="STRING" id="1123303.GCA_000372425_00599"/>
<dbReference type="AlphaFoldDB" id="A0A2X3VGE0"/>
<feature type="domain" description="N-acetyltransferase" evidence="2">
    <location>
        <begin position="1"/>
        <end position="157"/>
    </location>
</feature>
<dbReference type="KEGG" id="sfer:NCTC12278_01074"/>
<dbReference type="EC" id="2.3.1.-" evidence="3"/>
<dbReference type="GO" id="GO:0008080">
    <property type="term" value="F:N-acetyltransferase activity"/>
    <property type="evidence" value="ECO:0007669"/>
    <property type="project" value="InterPro"/>
</dbReference>
<dbReference type="EMBL" id="LS483343">
    <property type="protein sequence ID" value="SQF40504.1"/>
    <property type="molecule type" value="Genomic_DNA"/>
</dbReference>
<name>A0A2X3VGE0_9STRE</name>
<dbReference type="InterPro" id="IPR050769">
    <property type="entry name" value="NAT_camello-type"/>
</dbReference>
<dbReference type="PANTHER" id="PTHR13947:SF37">
    <property type="entry name" value="LD18367P"/>
    <property type="match status" value="1"/>
</dbReference>
<keyword evidence="1 3" id="KW-0808">Transferase</keyword>
<keyword evidence="3" id="KW-0012">Acyltransferase</keyword>
<evidence type="ECO:0000256" key="1">
    <source>
        <dbReference type="ARBA" id="ARBA00022679"/>
    </source>
</evidence>
<organism evidence="3 4">
    <name type="scientific">Streptococcus ferus</name>
    <dbReference type="NCBI Taxonomy" id="1345"/>
    <lineage>
        <taxon>Bacteria</taxon>
        <taxon>Bacillati</taxon>
        <taxon>Bacillota</taxon>
        <taxon>Bacilli</taxon>
        <taxon>Lactobacillales</taxon>
        <taxon>Streptococcaceae</taxon>
        <taxon>Streptococcus</taxon>
    </lineage>
</organism>